<feature type="chain" id="PRO_5045960607" description="Ice-binding protein C-terminal domain-containing protein" evidence="1">
    <location>
        <begin position="24"/>
        <end position="262"/>
    </location>
</feature>
<keyword evidence="4" id="KW-1185">Reference proteome</keyword>
<evidence type="ECO:0000313" key="4">
    <source>
        <dbReference type="Proteomes" id="UP001180453"/>
    </source>
</evidence>
<dbReference type="Pfam" id="PF07589">
    <property type="entry name" value="PEP-CTERM"/>
    <property type="match status" value="1"/>
</dbReference>
<comment type="caution">
    <text evidence="3">The sequence shown here is derived from an EMBL/GenBank/DDBJ whole genome shotgun (WGS) entry which is preliminary data.</text>
</comment>
<proteinExistence type="predicted"/>
<accession>A0ABU1YJU0</accession>
<dbReference type="InterPro" id="IPR013424">
    <property type="entry name" value="Ice-binding_C"/>
</dbReference>
<evidence type="ECO:0000313" key="3">
    <source>
        <dbReference type="EMBL" id="MDR7269123.1"/>
    </source>
</evidence>
<reference evidence="3 4" key="1">
    <citation type="submission" date="2023-07" db="EMBL/GenBank/DDBJ databases">
        <title>Sorghum-associated microbial communities from plants grown in Nebraska, USA.</title>
        <authorList>
            <person name="Schachtman D."/>
        </authorList>
    </citation>
    <scope>NUCLEOTIDE SEQUENCE [LARGE SCALE GENOMIC DNA]</scope>
    <source>
        <strain evidence="3 4">BE314</strain>
    </source>
</reference>
<feature type="signal peptide" evidence="1">
    <location>
        <begin position="1"/>
        <end position="23"/>
    </location>
</feature>
<sequence>MSKPFTQLSFAAALLLSATFSAAGPVPVGLSINGSVTLDTVNSAAPTGTATQSGQLKYRNGGSDSLASFSGAPAGISPSSSLGGALSATGDGFGVQFSMAGGGLSSVGPLFADYALSLANSSATDTFTILFRGLYTNSVSASGADAYAHSLWSFKDAGLNELVATEHSVDTLNTGPSNNFSFDSASNAVLITLLPGESASYTGFQSLVGGGSDGNFASFFDVFFELEDIRSSGIVNRVPEPGTLALAAVALLALSRRPRGRR</sequence>
<evidence type="ECO:0000256" key="1">
    <source>
        <dbReference type="SAM" id="SignalP"/>
    </source>
</evidence>
<protein>
    <recommendedName>
        <fullName evidence="2">Ice-binding protein C-terminal domain-containing protein</fullName>
    </recommendedName>
</protein>
<dbReference type="Proteomes" id="UP001180453">
    <property type="component" value="Unassembled WGS sequence"/>
</dbReference>
<evidence type="ECO:0000259" key="2">
    <source>
        <dbReference type="Pfam" id="PF07589"/>
    </source>
</evidence>
<organism evidence="3 4">
    <name type="scientific">Roseateles saccharophilus</name>
    <name type="common">Pseudomonas saccharophila</name>
    <dbReference type="NCBI Taxonomy" id="304"/>
    <lineage>
        <taxon>Bacteria</taxon>
        <taxon>Pseudomonadati</taxon>
        <taxon>Pseudomonadota</taxon>
        <taxon>Betaproteobacteria</taxon>
        <taxon>Burkholderiales</taxon>
        <taxon>Sphaerotilaceae</taxon>
        <taxon>Roseateles</taxon>
    </lineage>
</organism>
<feature type="domain" description="Ice-binding protein C-terminal" evidence="2">
    <location>
        <begin position="238"/>
        <end position="259"/>
    </location>
</feature>
<dbReference type="EMBL" id="JAVDXU010000001">
    <property type="protein sequence ID" value="MDR7269123.1"/>
    <property type="molecule type" value="Genomic_DNA"/>
</dbReference>
<keyword evidence="1" id="KW-0732">Signal</keyword>
<dbReference type="RefSeq" id="WP_310263505.1">
    <property type="nucleotide sequence ID" value="NZ_JAVDXU010000001.1"/>
</dbReference>
<name>A0ABU1YJU0_ROSSA</name>
<gene>
    <name evidence="3" type="ORF">J2X20_001752</name>
</gene>